<dbReference type="CDD" id="cd10719">
    <property type="entry name" value="DnaJ_zf"/>
    <property type="match status" value="1"/>
</dbReference>
<dbReference type="SUPFAM" id="SSF46565">
    <property type="entry name" value="Chaperone J-domain"/>
    <property type="match status" value="1"/>
</dbReference>
<dbReference type="Pfam" id="PF00684">
    <property type="entry name" value="DnaJ_CXXCXGXG"/>
    <property type="match status" value="1"/>
</dbReference>
<evidence type="ECO:0000256" key="7">
    <source>
        <dbReference type="SAM" id="MobiDB-lite"/>
    </source>
</evidence>
<name>A0AAN4ZTZ1_9BILA</name>
<keyword evidence="11" id="KW-1185">Reference proteome</keyword>
<evidence type="ECO:0000313" key="11">
    <source>
        <dbReference type="Proteomes" id="UP001328107"/>
    </source>
</evidence>
<dbReference type="PANTHER" id="PTHR44145">
    <property type="entry name" value="DNAJ HOMOLOG SUBFAMILY A MEMBER 3, MITOCHONDRIAL"/>
    <property type="match status" value="1"/>
</dbReference>
<dbReference type="InterPro" id="IPR036869">
    <property type="entry name" value="J_dom_sf"/>
</dbReference>
<dbReference type="SUPFAM" id="SSF57938">
    <property type="entry name" value="DnaJ/Hsp40 cysteine-rich domain"/>
    <property type="match status" value="1"/>
</dbReference>
<keyword evidence="1 6" id="KW-0479">Metal-binding</keyword>
<keyword evidence="2" id="KW-0677">Repeat</keyword>
<dbReference type="FunFam" id="2.10.230.10:FF:000001">
    <property type="entry name" value="DnaJ subfamily A member 2"/>
    <property type="match status" value="1"/>
</dbReference>
<dbReference type="InterPro" id="IPR002939">
    <property type="entry name" value="DnaJ_C"/>
</dbReference>
<sequence length="492" mass="53972">MMSVSRCISLQRPISSVVSSVASLSTTPVAASAPIARVLHLTPKPVVLAAKKADLHTSAPLSANKDYYKALGVEKKADAKAIKKAYFNLAKKYHPDVNKTKEAESKFQEISEAYEVLSDDTKRQQYDTFGTDMGAGMGRGGAANGAGGAQWNYQTHADVNEIFRRAFGFGKGGINWNMNFAESQYGSDRTEELVLDLSFEEAVRGTTKNVNVRVIEDCFKCKGTAVEPGYKKVSCPYCNGTGMQTQKLQGGYFFQQPCGRCSGSGQYNKNPCQECEGHGSTVQRQQISLQVPAGTHDKETIRYQTGKTNVLVHFNVARSNKFTRQGDDIYVDVEVTVAQAILGGTVRVPGIYEDTSIQITPGTGSHTKLRLSGKGVKRANAYGSGDQYINVRIAVPKYLNDEQRRLMKAWAATDKPKSGSVRGVEEEVKKEAPKKSTKASKSEEPKEEKSDKEATGKKEKEEENKKKEEPKESKTEEPNETKAEEKKKAANS</sequence>
<dbReference type="PROSITE" id="PS50076">
    <property type="entry name" value="DNAJ_2"/>
    <property type="match status" value="1"/>
</dbReference>
<dbReference type="InterPro" id="IPR036410">
    <property type="entry name" value="HSP_DnaJ_Cys-rich_dom_sf"/>
</dbReference>
<dbReference type="Gene3D" id="2.10.230.10">
    <property type="entry name" value="Heat shock protein DnaJ, cysteine-rich domain"/>
    <property type="match status" value="1"/>
</dbReference>
<dbReference type="InterPro" id="IPR051938">
    <property type="entry name" value="Apopto_cytoskel_mod"/>
</dbReference>
<dbReference type="SUPFAM" id="SSF49493">
    <property type="entry name" value="HSP40/DnaJ peptide-binding domain"/>
    <property type="match status" value="2"/>
</dbReference>
<dbReference type="InterPro" id="IPR018253">
    <property type="entry name" value="DnaJ_domain_CS"/>
</dbReference>
<evidence type="ECO:0000256" key="5">
    <source>
        <dbReference type="ARBA" id="ARBA00023186"/>
    </source>
</evidence>
<dbReference type="InterPro" id="IPR012724">
    <property type="entry name" value="DnaJ"/>
</dbReference>
<keyword evidence="3 6" id="KW-0863">Zinc-finger</keyword>
<feature type="domain" description="J" evidence="8">
    <location>
        <begin position="66"/>
        <end position="130"/>
    </location>
</feature>
<dbReference type="GO" id="GO:0008270">
    <property type="term" value="F:zinc ion binding"/>
    <property type="evidence" value="ECO:0007669"/>
    <property type="project" value="UniProtKB-KW"/>
</dbReference>
<dbReference type="GO" id="GO:0009408">
    <property type="term" value="P:response to heat"/>
    <property type="evidence" value="ECO:0007669"/>
    <property type="project" value="InterPro"/>
</dbReference>
<dbReference type="InterPro" id="IPR001623">
    <property type="entry name" value="DnaJ_domain"/>
</dbReference>
<dbReference type="SMART" id="SM00271">
    <property type="entry name" value="DnaJ"/>
    <property type="match status" value="1"/>
</dbReference>
<dbReference type="GO" id="GO:0005524">
    <property type="term" value="F:ATP binding"/>
    <property type="evidence" value="ECO:0007669"/>
    <property type="project" value="InterPro"/>
</dbReference>
<evidence type="ECO:0000313" key="10">
    <source>
        <dbReference type="EMBL" id="GMR43825.1"/>
    </source>
</evidence>
<dbReference type="GO" id="GO:0005739">
    <property type="term" value="C:mitochondrion"/>
    <property type="evidence" value="ECO:0007669"/>
    <property type="project" value="TreeGrafter"/>
</dbReference>
<evidence type="ECO:0000256" key="6">
    <source>
        <dbReference type="PROSITE-ProRule" id="PRU00546"/>
    </source>
</evidence>
<dbReference type="Pfam" id="PF01556">
    <property type="entry name" value="DnaJ_C"/>
    <property type="match status" value="1"/>
</dbReference>
<dbReference type="PANTHER" id="PTHR44145:SF3">
    <property type="entry name" value="DNAJ HOMOLOG SUBFAMILY A MEMBER 3, MITOCHONDRIAL"/>
    <property type="match status" value="1"/>
</dbReference>
<dbReference type="GO" id="GO:0006457">
    <property type="term" value="P:protein folding"/>
    <property type="evidence" value="ECO:0007669"/>
    <property type="project" value="InterPro"/>
</dbReference>
<dbReference type="PRINTS" id="PR00625">
    <property type="entry name" value="JDOMAIN"/>
</dbReference>
<accession>A0AAN4ZTZ1</accession>
<dbReference type="GO" id="GO:0007005">
    <property type="term" value="P:mitochondrion organization"/>
    <property type="evidence" value="ECO:0007669"/>
    <property type="project" value="TreeGrafter"/>
</dbReference>
<evidence type="ECO:0000256" key="2">
    <source>
        <dbReference type="ARBA" id="ARBA00022737"/>
    </source>
</evidence>
<evidence type="ECO:0000259" key="9">
    <source>
        <dbReference type="PROSITE" id="PS51188"/>
    </source>
</evidence>
<reference evidence="11" key="1">
    <citation type="submission" date="2022-10" db="EMBL/GenBank/DDBJ databases">
        <title>Genome assembly of Pristionchus species.</title>
        <authorList>
            <person name="Yoshida K."/>
            <person name="Sommer R.J."/>
        </authorList>
    </citation>
    <scope>NUCLEOTIDE SEQUENCE [LARGE SCALE GENOMIC DNA]</scope>
    <source>
        <strain evidence="11">RS5460</strain>
    </source>
</reference>
<comment type="caution">
    <text evidence="10">The sequence shown here is derived from an EMBL/GenBank/DDBJ whole genome shotgun (WGS) entry which is preliminary data.</text>
</comment>
<feature type="compositionally biased region" description="Basic and acidic residues" evidence="7">
    <location>
        <begin position="423"/>
        <end position="492"/>
    </location>
</feature>
<dbReference type="Gene3D" id="2.60.260.20">
    <property type="entry name" value="Urease metallochaperone UreE, N-terminal domain"/>
    <property type="match status" value="2"/>
</dbReference>
<feature type="region of interest" description="Disordered" evidence="7">
    <location>
        <begin position="410"/>
        <end position="492"/>
    </location>
</feature>
<dbReference type="Gene3D" id="1.10.287.110">
    <property type="entry name" value="DnaJ domain"/>
    <property type="match status" value="1"/>
</dbReference>
<dbReference type="HAMAP" id="MF_01152">
    <property type="entry name" value="DnaJ"/>
    <property type="match status" value="1"/>
</dbReference>
<protein>
    <recommendedName>
        <fullName evidence="12">Dnj-10</fullName>
    </recommendedName>
</protein>
<evidence type="ECO:0000256" key="3">
    <source>
        <dbReference type="ARBA" id="ARBA00022771"/>
    </source>
</evidence>
<dbReference type="PROSITE" id="PS00636">
    <property type="entry name" value="DNAJ_1"/>
    <property type="match status" value="1"/>
</dbReference>
<evidence type="ECO:0000259" key="8">
    <source>
        <dbReference type="PROSITE" id="PS50076"/>
    </source>
</evidence>
<dbReference type="EMBL" id="BTRK01000003">
    <property type="protein sequence ID" value="GMR43825.1"/>
    <property type="molecule type" value="Genomic_DNA"/>
</dbReference>
<dbReference type="CDD" id="cd06257">
    <property type="entry name" value="DnaJ"/>
    <property type="match status" value="1"/>
</dbReference>
<dbReference type="InterPro" id="IPR001305">
    <property type="entry name" value="HSP_DnaJ_Cys-rich_dom"/>
</dbReference>
<organism evidence="10 11">
    <name type="scientific">Pristionchus mayeri</name>
    <dbReference type="NCBI Taxonomy" id="1317129"/>
    <lineage>
        <taxon>Eukaryota</taxon>
        <taxon>Metazoa</taxon>
        <taxon>Ecdysozoa</taxon>
        <taxon>Nematoda</taxon>
        <taxon>Chromadorea</taxon>
        <taxon>Rhabditida</taxon>
        <taxon>Rhabditina</taxon>
        <taxon>Diplogasteromorpha</taxon>
        <taxon>Diplogasteroidea</taxon>
        <taxon>Neodiplogasteridae</taxon>
        <taxon>Pristionchus</taxon>
    </lineage>
</organism>
<dbReference type="Pfam" id="PF00226">
    <property type="entry name" value="DnaJ"/>
    <property type="match status" value="1"/>
</dbReference>
<dbReference type="CDD" id="cd10747">
    <property type="entry name" value="DnaJ_C"/>
    <property type="match status" value="1"/>
</dbReference>
<evidence type="ECO:0008006" key="12">
    <source>
        <dbReference type="Google" id="ProtNLM"/>
    </source>
</evidence>
<dbReference type="InterPro" id="IPR008971">
    <property type="entry name" value="HSP40/DnaJ_pept-bd"/>
</dbReference>
<keyword evidence="4 6" id="KW-0862">Zinc</keyword>
<dbReference type="GO" id="GO:0043066">
    <property type="term" value="P:negative regulation of apoptotic process"/>
    <property type="evidence" value="ECO:0007669"/>
    <property type="project" value="TreeGrafter"/>
</dbReference>
<gene>
    <name evidence="10" type="ORF">PMAYCL1PPCAC_14020</name>
</gene>
<dbReference type="PROSITE" id="PS51188">
    <property type="entry name" value="ZF_CR"/>
    <property type="match status" value="1"/>
</dbReference>
<proteinExistence type="inferred from homology"/>
<dbReference type="AlphaFoldDB" id="A0AAN4ZTZ1"/>
<evidence type="ECO:0000256" key="4">
    <source>
        <dbReference type="ARBA" id="ARBA00022833"/>
    </source>
</evidence>
<dbReference type="FunFam" id="1.10.287.110:FF:000034">
    <property type="entry name" value="Chaperone protein DnaJ"/>
    <property type="match status" value="1"/>
</dbReference>
<feature type="domain" description="CR-type" evidence="9">
    <location>
        <begin position="205"/>
        <end position="284"/>
    </location>
</feature>
<dbReference type="GO" id="GO:0051082">
    <property type="term" value="F:unfolded protein binding"/>
    <property type="evidence" value="ECO:0007669"/>
    <property type="project" value="InterPro"/>
</dbReference>
<dbReference type="FunFam" id="2.60.260.20:FF:000005">
    <property type="entry name" value="Chaperone protein dnaJ 1, mitochondrial"/>
    <property type="match status" value="1"/>
</dbReference>
<dbReference type="GO" id="GO:0031072">
    <property type="term" value="F:heat shock protein binding"/>
    <property type="evidence" value="ECO:0007669"/>
    <property type="project" value="InterPro"/>
</dbReference>
<keyword evidence="5" id="KW-0143">Chaperone</keyword>
<dbReference type="Proteomes" id="UP001328107">
    <property type="component" value="Unassembled WGS sequence"/>
</dbReference>
<evidence type="ECO:0000256" key="1">
    <source>
        <dbReference type="ARBA" id="ARBA00022723"/>
    </source>
</evidence>
<feature type="zinc finger region" description="CR-type" evidence="6">
    <location>
        <begin position="205"/>
        <end position="284"/>
    </location>
</feature>